<gene>
    <name evidence="1" type="ORF">TUBRATIS_23870</name>
</gene>
<name>A0A437AJ95_9MICR</name>
<organism evidence="1 2">
    <name type="scientific">Tubulinosema ratisbonensis</name>
    <dbReference type="NCBI Taxonomy" id="291195"/>
    <lineage>
        <taxon>Eukaryota</taxon>
        <taxon>Fungi</taxon>
        <taxon>Fungi incertae sedis</taxon>
        <taxon>Microsporidia</taxon>
        <taxon>Tubulinosematoidea</taxon>
        <taxon>Tubulinosematidae</taxon>
        <taxon>Tubulinosema</taxon>
    </lineage>
</organism>
<evidence type="ECO:0000313" key="2">
    <source>
        <dbReference type="Proteomes" id="UP000282876"/>
    </source>
</evidence>
<comment type="caution">
    <text evidence="1">The sequence shown here is derived from an EMBL/GenBank/DDBJ whole genome shotgun (WGS) entry which is preliminary data.</text>
</comment>
<sequence length="142" mass="16451">MFFHLLTYVFATKLEFTFINVLKNFNVETTPKSKVDKIIKISDRFLFHVDKPDESDSSKELMSKLGDKKEVVLKSFKNIFDIATKMVEGEINNEEFSKKCDVELANLEKEFVNDEEGLVTLVSVFNHAYENKINPSKSEKDE</sequence>
<accession>A0A437AJ95</accession>
<keyword evidence="2" id="KW-1185">Reference proteome</keyword>
<proteinExistence type="predicted"/>
<dbReference type="VEuPathDB" id="MicrosporidiaDB:TUBRATIS_23870"/>
<dbReference type="AlphaFoldDB" id="A0A437AJ95"/>
<dbReference type="EMBL" id="RCSS01000623">
    <property type="protein sequence ID" value="RVD91168.1"/>
    <property type="molecule type" value="Genomic_DNA"/>
</dbReference>
<dbReference type="Proteomes" id="UP000282876">
    <property type="component" value="Unassembled WGS sequence"/>
</dbReference>
<evidence type="ECO:0000313" key="1">
    <source>
        <dbReference type="EMBL" id="RVD91168.1"/>
    </source>
</evidence>
<protein>
    <submittedName>
        <fullName evidence="1">Uncharacterized protein</fullName>
    </submittedName>
</protein>
<reference evidence="1 2" key="1">
    <citation type="submission" date="2018-10" db="EMBL/GenBank/DDBJ databases">
        <title>Draft genome sequence of the microsporidian Tubulinosema ratisbonensis.</title>
        <authorList>
            <person name="Polonais V."/>
            <person name="Peyretaillade E."/>
            <person name="Niehus S."/>
            <person name="Wawrzyniak I."/>
            <person name="Franchet A."/>
            <person name="Gaspin C."/>
            <person name="Reichstadt M."/>
            <person name="Belser C."/>
            <person name="Labadie K."/>
            <person name="Delbac F."/>
            <person name="Ferrandon D."/>
        </authorList>
    </citation>
    <scope>NUCLEOTIDE SEQUENCE [LARGE SCALE GENOMIC DNA]</scope>
    <source>
        <strain evidence="1 2">Franzen</strain>
    </source>
</reference>